<gene>
    <name evidence="1" type="ORF">CDV31_017333</name>
</gene>
<keyword evidence="2" id="KW-1185">Reference proteome</keyword>
<proteinExistence type="predicted"/>
<organism evidence="1 2">
    <name type="scientific">Fusarium ambrosium</name>
    <dbReference type="NCBI Taxonomy" id="131363"/>
    <lineage>
        <taxon>Eukaryota</taxon>
        <taxon>Fungi</taxon>
        <taxon>Dikarya</taxon>
        <taxon>Ascomycota</taxon>
        <taxon>Pezizomycotina</taxon>
        <taxon>Sordariomycetes</taxon>
        <taxon>Hypocreomycetidae</taxon>
        <taxon>Hypocreales</taxon>
        <taxon>Nectriaceae</taxon>
        <taxon>Fusarium</taxon>
        <taxon>Fusarium solani species complex</taxon>
    </lineage>
</organism>
<protein>
    <submittedName>
        <fullName evidence="1">Uncharacterized protein</fullName>
    </submittedName>
</protein>
<dbReference type="EMBL" id="NIZV01001121">
    <property type="protein sequence ID" value="RSL77303.1"/>
    <property type="molecule type" value="Genomic_DNA"/>
</dbReference>
<evidence type="ECO:0000313" key="2">
    <source>
        <dbReference type="Proteomes" id="UP000288429"/>
    </source>
</evidence>
<reference evidence="1 2" key="1">
    <citation type="submission" date="2017-06" db="EMBL/GenBank/DDBJ databases">
        <title>Cmopartive genomic analysis of Ambrosia Fusariam Clade fungi.</title>
        <authorList>
            <person name="Stajich J.E."/>
            <person name="Carrillo J."/>
            <person name="Kijimoto T."/>
            <person name="Eskalen A."/>
            <person name="O'Donnell K."/>
            <person name="Kasson M."/>
        </authorList>
    </citation>
    <scope>NUCLEOTIDE SEQUENCE [LARGE SCALE GENOMIC DNA]</scope>
    <source>
        <strain evidence="1 2">NRRL 20438</strain>
    </source>
</reference>
<accession>A0A428RID0</accession>
<name>A0A428RID0_9HYPO</name>
<dbReference type="AlphaFoldDB" id="A0A428RID0"/>
<evidence type="ECO:0000313" key="1">
    <source>
        <dbReference type="EMBL" id="RSL77303.1"/>
    </source>
</evidence>
<comment type="caution">
    <text evidence="1">The sequence shown here is derived from an EMBL/GenBank/DDBJ whole genome shotgun (WGS) entry which is preliminary data.</text>
</comment>
<dbReference type="Proteomes" id="UP000288429">
    <property type="component" value="Unassembled WGS sequence"/>
</dbReference>
<sequence>MSNYKTHFAQSLGLDQNAFVSASICLDVGDQRKDECGISRKPVRSSRMPMTQPATNFCNSRWWPRKKTMNVTTESQP</sequence>